<sequence length="1162" mass="118321">MVGQDLTVKARYEADVSSYNAAMQAAARETDKLATAADRTGRTVKGMADQTVQAGTRTGRVFDGLRKNSADLQTAGTSLAAVGAGALAFSAGTGKLAMDWESAFAGVKKTVDDSTEGYAQLEGELRNLAKTLPATHTEVAAVAEAAGQLGVARDDIVGFTATMIDLGETTNLTADEAATAIAQISNVMGTMDREGSEGVERFGAALVELGNNGASTESEILDMAQRIAGAASTVGASESDVLALSNTLASMGIRAEQGGGVATRVIIKMRSAVDEGGESLESFAQVAGTSAEEFAAKFRSAPMEALDLVAQGIGRVNTEGGNVTATLADMGIKGTEETQVMLALASAGDLLSESLRMGDEAWASNSALAAEAAKRYETSEARIRMAWNQIKDAAIDAGGSILPVAADLAESVATVVGAFQSLPDPIKEGLGAVAGIGGVALTAAGGFMVLAPRVLEAKDALARLTGKASAAPVQIDAVGVAAERSTRKLTPFGKAVFGVGKALGGLATAAAAGITIGAFVPSGATAEADALAAAVTRIGTGGEQAALGIDELNKAFTGKGNWFDGLDVQGIDEAFRIMGNPSVADNVDQIASKVLTFGTRSSTNVEFAKKNFEALDQQLAGMAQGGSLDAAKATFEQLSEAAKAQGVEQEKVNELFPAYAAALSRAEAEAAAAASSTGEAAGATDALAAALGDAAGPASDTAESLGALGQIDADSKVGGIAEAMGVLTDESLELEDRLSGVLDALFRMGILEQTAAEAAASFEAALDGVAAAVEENGATLDITTEAGRNNQAALNDIADAGRGLVTSLAEAGASQGELRDALERTYVQAYNAATAMGATSEEAEILARRAVGLNDMSVDIDTYLSDAALIAAEATGQAIEAIPGYKGVSVVVSDEGTTGTIQSRINDVTGKTEYVHVSDDGSTTTVQQQIHNIAGVDRTVWVDDAGTVYGTQQDIYAITGKDVDVSAIPHTSAAENALNYAARNRTVSIFAKYVGMPSAEDRTNWARNNTTGIFPNRAKGGIASLRGYSTGGRLPYTGLGTDMILGVTGAGTPIARVDDGEWIINQKASKRFHGVLSAINRGDPSVKHLAGYAGGGRPGREWSATSINPVVNVTAPAAPGVDVNAIASAVVAGVAALPAPRIYMGERQLGSAVREAMNYTRR</sequence>
<proteinExistence type="predicted"/>
<name>A0AAW6ZKN0_9ACTO</name>
<evidence type="ECO:0000259" key="2">
    <source>
        <dbReference type="Pfam" id="PF10145"/>
    </source>
</evidence>
<evidence type="ECO:0000313" key="3">
    <source>
        <dbReference type="EMBL" id="MDK8602366.1"/>
    </source>
</evidence>
<feature type="domain" description="Phage tail tape measure protein" evidence="2">
    <location>
        <begin position="125"/>
        <end position="319"/>
    </location>
</feature>
<evidence type="ECO:0000256" key="1">
    <source>
        <dbReference type="ARBA" id="ARBA00022612"/>
    </source>
</evidence>
<dbReference type="RefSeq" id="WP_285321619.1">
    <property type="nucleotide sequence ID" value="NZ_JASPDQ010000020.1"/>
</dbReference>
<dbReference type="InterPro" id="IPR010090">
    <property type="entry name" value="Phage_tape_meas"/>
</dbReference>
<dbReference type="NCBIfam" id="TIGR01760">
    <property type="entry name" value="tape_meas_TP901"/>
    <property type="match status" value="1"/>
</dbReference>
<evidence type="ECO:0000313" key="4">
    <source>
        <dbReference type="Proteomes" id="UP001225576"/>
    </source>
</evidence>
<protein>
    <submittedName>
        <fullName evidence="3">Phage tail tape measure protein</fullName>
    </submittedName>
</protein>
<accession>A0AAW6ZKN0</accession>
<dbReference type="Proteomes" id="UP001225576">
    <property type="component" value="Unassembled WGS sequence"/>
</dbReference>
<gene>
    <name evidence="3" type="ORF">QP858_07845</name>
</gene>
<comment type="caution">
    <text evidence="3">The sequence shown here is derived from an EMBL/GenBank/DDBJ whole genome shotgun (WGS) entry which is preliminary data.</text>
</comment>
<dbReference type="AlphaFoldDB" id="A0AAW6ZKN0"/>
<reference evidence="3" key="1">
    <citation type="submission" date="2023-05" db="EMBL/GenBank/DDBJ databases">
        <title>Genomic Catalog of Human Bladder Bacteria.</title>
        <authorList>
            <person name="Du J."/>
        </authorList>
    </citation>
    <scope>NUCLEOTIDE SEQUENCE</scope>
    <source>
        <strain evidence="3">UMB1304A</strain>
    </source>
</reference>
<dbReference type="PANTHER" id="PTHR37813:SF1">
    <property type="entry name" value="FELS-2 PROPHAGE PROTEIN"/>
    <property type="match status" value="1"/>
</dbReference>
<dbReference type="PANTHER" id="PTHR37813">
    <property type="entry name" value="FELS-2 PROPHAGE PROTEIN"/>
    <property type="match status" value="1"/>
</dbReference>
<keyword evidence="1" id="KW-1188">Viral release from host cell</keyword>
<organism evidence="3 4">
    <name type="scientific">Trueperella bernardiae</name>
    <dbReference type="NCBI Taxonomy" id="59561"/>
    <lineage>
        <taxon>Bacteria</taxon>
        <taxon>Bacillati</taxon>
        <taxon>Actinomycetota</taxon>
        <taxon>Actinomycetes</taxon>
        <taxon>Actinomycetales</taxon>
        <taxon>Actinomycetaceae</taxon>
        <taxon>Trueperella</taxon>
    </lineage>
</organism>
<dbReference type="Pfam" id="PF10145">
    <property type="entry name" value="PhageMin_Tail"/>
    <property type="match status" value="1"/>
</dbReference>
<dbReference type="EMBL" id="JASPDQ010000020">
    <property type="protein sequence ID" value="MDK8602366.1"/>
    <property type="molecule type" value="Genomic_DNA"/>
</dbReference>